<accession>A0A9X3KJF1</accession>
<reference evidence="4" key="1">
    <citation type="submission" date="2022-12" db="EMBL/GenBank/DDBJ databases">
        <title>Draft genome sequences of 22 rhizogenic Agrobacterium biovar 1 strains, the causative agent of hairy root disease.</title>
        <authorList>
            <person name="Kim N."/>
            <person name="Vargas P."/>
            <person name="Rediers H."/>
        </authorList>
    </citation>
    <scope>NUCLEOTIDE SEQUENCE</scope>
    <source>
        <strain evidence="4">ST07.17.026</strain>
    </source>
</reference>
<dbReference type="InterPro" id="IPR003512">
    <property type="entry name" value="Phage_M13_G5P_DNA-bd"/>
</dbReference>
<comment type="caution">
    <text evidence="4">The sequence shown here is derived from an EMBL/GenBank/DDBJ whole genome shotgun (WGS) entry which is preliminary data.</text>
</comment>
<keyword evidence="5" id="KW-1185">Reference proteome</keyword>
<dbReference type="AlphaFoldDB" id="A0A9X3KJF1"/>
<dbReference type="Gene3D" id="2.40.50.140">
    <property type="entry name" value="Nucleic acid-binding proteins"/>
    <property type="match status" value="1"/>
</dbReference>
<protein>
    <recommendedName>
        <fullName evidence="3">Single-stranded DNA-binding protein</fullName>
    </recommendedName>
</protein>
<gene>
    <name evidence="4" type="ORF">O9X94_26840</name>
</gene>
<dbReference type="InterPro" id="IPR012340">
    <property type="entry name" value="NA-bd_OB-fold"/>
</dbReference>
<dbReference type="Pfam" id="PF02303">
    <property type="entry name" value="Phage_DNA_bind"/>
    <property type="match status" value="1"/>
</dbReference>
<dbReference type="GO" id="GO:0006260">
    <property type="term" value="P:DNA replication"/>
    <property type="evidence" value="ECO:0007669"/>
    <property type="project" value="UniProtKB-KW"/>
</dbReference>
<keyword evidence="1" id="KW-0235">DNA replication</keyword>
<dbReference type="EMBL" id="JAPZLT010000029">
    <property type="protein sequence ID" value="MCZ7912942.1"/>
    <property type="molecule type" value="Genomic_DNA"/>
</dbReference>
<dbReference type="Proteomes" id="UP001151309">
    <property type="component" value="Unassembled WGS sequence"/>
</dbReference>
<organism evidence="4 5">
    <name type="scientific">Agrobacterium leguminum</name>
    <dbReference type="NCBI Taxonomy" id="2792015"/>
    <lineage>
        <taxon>Bacteria</taxon>
        <taxon>Pseudomonadati</taxon>
        <taxon>Pseudomonadota</taxon>
        <taxon>Alphaproteobacteria</taxon>
        <taxon>Hyphomicrobiales</taxon>
        <taxon>Rhizobiaceae</taxon>
        <taxon>Rhizobium/Agrobacterium group</taxon>
        <taxon>Agrobacterium</taxon>
    </lineage>
</organism>
<dbReference type="SUPFAM" id="SSF50249">
    <property type="entry name" value="Nucleic acid-binding proteins"/>
    <property type="match status" value="1"/>
</dbReference>
<sequence length="105" mass="11734">MLAYVEITSDEIDFREGRNDNGYWSVRRQKAFMHQGEPYPTPFEVTLEEKQQPYNPGKYVLAGGSFRLGKYGLELGRNVKLLPVSDALAKLGDLNRSPARSAAAA</sequence>
<evidence type="ECO:0000313" key="4">
    <source>
        <dbReference type="EMBL" id="MCZ7912942.1"/>
    </source>
</evidence>
<evidence type="ECO:0000313" key="5">
    <source>
        <dbReference type="Proteomes" id="UP001151309"/>
    </source>
</evidence>
<name>A0A9X3KJF1_9HYPH</name>
<evidence type="ECO:0000256" key="3">
    <source>
        <dbReference type="ARBA" id="ARBA00030596"/>
    </source>
</evidence>
<proteinExistence type="predicted"/>
<dbReference type="GO" id="GO:0003697">
    <property type="term" value="F:single-stranded DNA binding"/>
    <property type="evidence" value="ECO:0007669"/>
    <property type="project" value="InterPro"/>
</dbReference>
<evidence type="ECO:0000256" key="2">
    <source>
        <dbReference type="ARBA" id="ARBA00023125"/>
    </source>
</evidence>
<keyword evidence="2 4" id="KW-0238">DNA-binding</keyword>
<dbReference type="RefSeq" id="WP_209236941.1">
    <property type="nucleotide sequence ID" value="NZ_JAPZLT010000029.1"/>
</dbReference>
<evidence type="ECO:0000256" key="1">
    <source>
        <dbReference type="ARBA" id="ARBA00022705"/>
    </source>
</evidence>